<evidence type="ECO:0000256" key="3">
    <source>
        <dbReference type="ARBA" id="ARBA00022670"/>
    </source>
</evidence>
<dbReference type="GO" id="GO:0005829">
    <property type="term" value="C:cytosol"/>
    <property type="evidence" value="ECO:0007669"/>
    <property type="project" value="TreeGrafter"/>
</dbReference>
<evidence type="ECO:0000256" key="13">
    <source>
        <dbReference type="ARBA" id="ARBA00071271"/>
    </source>
</evidence>
<evidence type="ECO:0000256" key="7">
    <source>
        <dbReference type="ARBA" id="ARBA00023049"/>
    </source>
</evidence>
<evidence type="ECO:0000256" key="10">
    <source>
        <dbReference type="ARBA" id="ARBA00038976"/>
    </source>
</evidence>
<keyword evidence="8" id="KW-0170">Cobalt</keyword>
<keyword evidence="3" id="KW-0645">Protease</keyword>
<evidence type="ECO:0000256" key="9">
    <source>
        <dbReference type="ARBA" id="ARBA00036421"/>
    </source>
</evidence>
<dbReference type="FunFam" id="3.40.630.10:FF:000015">
    <property type="entry name" value="Aminoacyl-histidine dipeptidase PepD"/>
    <property type="match status" value="1"/>
</dbReference>
<dbReference type="EMBL" id="AGEJ01000013">
    <property type="protein sequence ID" value="EMD16876.1"/>
    <property type="molecule type" value="Genomic_DNA"/>
</dbReference>
<evidence type="ECO:0000256" key="16">
    <source>
        <dbReference type="ARBA" id="ARBA00077688"/>
    </source>
</evidence>
<reference evidence="18 19" key="1">
    <citation type="submission" date="2013-02" db="EMBL/GenBank/DDBJ databases">
        <title>The Genome Sequence of Lactobacillus catenaformis F0143.</title>
        <authorList>
            <consortium name="The Broad Institute Genome Sequencing Platform"/>
            <person name="Earl A."/>
            <person name="Ward D."/>
            <person name="Feldgarden M."/>
            <person name="Gevers D."/>
            <person name="Izard J."/>
            <person name="Blanton J.M."/>
            <person name="Mathney J."/>
            <person name="Dewhirst F.E."/>
            <person name="Young S.K."/>
            <person name="Zeng Q."/>
            <person name="Gargeya S."/>
            <person name="Fitzgerald M."/>
            <person name="Haas B."/>
            <person name="Abouelleil A."/>
            <person name="Alvarado L."/>
            <person name="Arachchi H.M."/>
            <person name="Berlin A."/>
            <person name="Chapman S.B."/>
            <person name="Gearin G."/>
            <person name="Goldberg J."/>
            <person name="Griggs A."/>
            <person name="Gujja S."/>
            <person name="Hansen M."/>
            <person name="Heiman D."/>
            <person name="Howarth C."/>
            <person name="Larimer J."/>
            <person name="Lui A."/>
            <person name="MacDonald P.J.P."/>
            <person name="McCowen C."/>
            <person name="Montmayeur A."/>
            <person name="Murphy C."/>
            <person name="Neiman D."/>
            <person name="Pearson M."/>
            <person name="Priest M."/>
            <person name="Roberts A."/>
            <person name="Saif S."/>
            <person name="Shea T."/>
            <person name="Sisk P."/>
            <person name="Stolte C."/>
            <person name="Sykes S."/>
            <person name="Wortman J."/>
            <person name="Nusbaum C."/>
            <person name="Birren B."/>
        </authorList>
    </citation>
    <scope>NUCLEOTIDE SEQUENCE [LARGE SCALE GENOMIC DNA]</scope>
    <source>
        <strain evidence="18 19">OT 569</strain>
    </source>
</reference>
<gene>
    <name evidence="18" type="ORF">HMPREF9943_00918</name>
</gene>
<dbReference type="GO" id="GO:0070573">
    <property type="term" value="F:metallodipeptidase activity"/>
    <property type="evidence" value="ECO:0007669"/>
    <property type="project" value="TreeGrafter"/>
</dbReference>
<comment type="caution">
    <text evidence="18">The sequence shown here is derived from an EMBL/GenBank/DDBJ whole genome shotgun (WGS) entry which is preliminary data.</text>
</comment>
<organism evidence="18 19">
    <name type="scientific">Eggerthia catenaformis OT 569 = DSM 20559</name>
    <dbReference type="NCBI Taxonomy" id="999415"/>
    <lineage>
        <taxon>Bacteria</taxon>
        <taxon>Bacillati</taxon>
        <taxon>Bacillota</taxon>
        <taxon>Erysipelotrichia</taxon>
        <taxon>Erysipelotrichales</taxon>
        <taxon>Coprobacillaceae</taxon>
        <taxon>Eggerthia</taxon>
    </lineage>
</organism>
<evidence type="ECO:0000256" key="8">
    <source>
        <dbReference type="ARBA" id="ARBA00023285"/>
    </source>
</evidence>
<evidence type="ECO:0000256" key="17">
    <source>
        <dbReference type="ARBA" id="ARBA00078074"/>
    </source>
</evidence>
<dbReference type="EC" id="3.4.13.18" evidence="10"/>
<evidence type="ECO:0000256" key="6">
    <source>
        <dbReference type="ARBA" id="ARBA00022833"/>
    </source>
</evidence>
<dbReference type="eggNOG" id="COG2195">
    <property type="taxonomic scope" value="Bacteria"/>
</dbReference>
<dbReference type="InterPro" id="IPR002933">
    <property type="entry name" value="Peptidase_M20"/>
</dbReference>
<evidence type="ECO:0000256" key="2">
    <source>
        <dbReference type="ARBA" id="ARBA00001947"/>
    </source>
</evidence>
<dbReference type="InterPro" id="IPR001160">
    <property type="entry name" value="Peptidase_M20C"/>
</dbReference>
<evidence type="ECO:0000256" key="5">
    <source>
        <dbReference type="ARBA" id="ARBA00022801"/>
    </source>
</evidence>
<dbReference type="RefSeq" id="WP_004802502.1">
    <property type="nucleotide sequence ID" value="NZ_AUGJ01000012.1"/>
</dbReference>
<evidence type="ECO:0000256" key="4">
    <source>
        <dbReference type="ARBA" id="ARBA00022723"/>
    </source>
</evidence>
<evidence type="ECO:0000313" key="18">
    <source>
        <dbReference type="EMBL" id="EMD16876.1"/>
    </source>
</evidence>
<dbReference type="SUPFAM" id="SSF53187">
    <property type="entry name" value="Zn-dependent exopeptidases"/>
    <property type="match status" value="1"/>
</dbReference>
<keyword evidence="7" id="KW-0482">Metalloprotease</keyword>
<dbReference type="PANTHER" id="PTHR43501:SF1">
    <property type="entry name" value="CYTOSOL NON-SPECIFIC DIPEPTIDASE"/>
    <property type="match status" value="1"/>
</dbReference>
<evidence type="ECO:0000256" key="15">
    <source>
        <dbReference type="ARBA" id="ARBA00076004"/>
    </source>
</evidence>
<keyword evidence="6" id="KW-0862">Zinc</keyword>
<evidence type="ECO:0000256" key="12">
    <source>
        <dbReference type="ARBA" id="ARBA00061423"/>
    </source>
</evidence>
<comment type="catalytic activity">
    <reaction evidence="9">
        <text>Hydrolysis of dipeptides, preferentially hydrophobic dipeptides including prolyl amino acids.</text>
        <dbReference type="EC" id="3.4.13.18"/>
    </reaction>
</comment>
<keyword evidence="5" id="KW-0378">Hydrolase</keyword>
<dbReference type="NCBIfam" id="TIGR01893">
    <property type="entry name" value="aa-his-dipept"/>
    <property type="match status" value="1"/>
</dbReference>
<keyword evidence="4" id="KW-0479">Metal-binding</keyword>
<dbReference type="PIRSF" id="PIRSF016599">
    <property type="entry name" value="Xaa-His_dipept"/>
    <property type="match status" value="1"/>
</dbReference>
<keyword evidence="19" id="KW-1185">Reference proteome</keyword>
<dbReference type="AlphaFoldDB" id="M2Q3N6"/>
<evidence type="ECO:0000313" key="19">
    <source>
        <dbReference type="Proteomes" id="UP000011758"/>
    </source>
</evidence>
<dbReference type="Proteomes" id="UP000011758">
    <property type="component" value="Unassembled WGS sequence"/>
</dbReference>
<sequence length="471" mass="53096">MFENREPVLKYFEEISQIPRGSENEEGIADYIVSFAIKRDLSYKRDAMGNVVIYKPASHGLEHHSSVMLQAHMDMVCEKDPESNHNFLTDPIEFIEKDGWLYANKTTLGADDGLGVATMLALLDSSFSHPDLVCVFTVQEETGLYGAKGINPEWLKANRMISLDGEMFGETIVSSCGGRDVIVKRKLHKKRNELPVYQIEVSGLLGGHSGDEINKERGNASILIGRILKRLVDEGIRYSITDISGGKKANAITRNAYVSIATESYIADFMLEIENDLRKEYQNSDPDLRIAMKQIESSYSYTREETWDIVNMLFLAPHGVLSYSTAIEHLPVMSLNLGIMEISDDVLSMTFSTRAVLKSQRDYMASYLRTLAMVWNFNCFEEGDFDGWDYNIQSPLRKILKKEFKAVYDEDIIESATHGGLETGIFKGYNPALDIITLGATAVAIHTSHEHLDIDSLVELYHFLKHFLGKL</sequence>
<comment type="cofactor">
    <cofactor evidence="1">
        <name>Co(2+)</name>
        <dbReference type="ChEBI" id="CHEBI:48828"/>
    </cofactor>
</comment>
<dbReference type="BioCyc" id="ECAT999415-HMP:GTTI-941-MONOMER"/>
<dbReference type="PRINTS" id="PR00934">
    <property type="entry name" value="XHISDIPTASE"/>
</dbReference>
<dbReference type="GO" id="GO:0046872">
    <property type="term" value="F:metal ion binding"/>
    <property type="evidence" value="ECO:0007669"/>
    <property type="project" value="UniProtKB-KW"/>
</dbReference>
<evidence type="ECO:0000256" key="14">
    <source>
        <dbReference type="ARBA" id="ARBA00075285"/>
    </source>
</evidence>
<protein>
    <recommendedName>
        <fullName evidence="13">Cytosol non-specific dipeptidase</fullName>
        <ecNumber evidence="10">3.4.13.18</ecNumber>
    </recommendedName>
    <alternativeName>
        <fullName evidence="16">Aminoacyl-histidine dipeptidase</fullName>
    </alternativeName>
    <alternativeName>
        <fullName evidence="15">Beta-alanyl-histidine dipeptidase</fullName>
    </alternativeName>
    <alternativeName>
        <fullName evidence="14">Carnosinase</fullName>
    </alternativeName>
    <alternativeName>
        <fullName evidence="11">Peptidase D</fullName>
    </alternativeName>
    <alternativeName>
        <fullName evidence="17">Xaa-His dipeptidase</fullName>
    </alternativeName>
</protein>
<evidence type="ECO:0000256" key="1">
    <source>
        <dbReference type="ARBA" id="ARBA00001941"/>
    </source>
</evidence>
<dbReference type="OrthoDB" id="9773892at2"/>
<dbReference type="STRING" id="999415.HMPREF9943_00918"/>
<dbReference type="GO" id="GO:0006508">
    <property type="term" value="P:proteolysis"/>
    <property type="evidence" value="ECO:0007669"/>
    <property type="project" value="UniProtKB-KW"/>
</dbReference>
<comment type="similarity">
    <text evidence="12">Belongs to the peptidase M20C family.</text>
</comment>
<accession>M2Q3N6</accession>
<dbReference type="PATRIC" id="fig|999415.3.peg.925"/>
<name>M2Q3N6_9FIRM</name>
<dbReference type="Pfam" id="PF01546">
    <property type="entry name" value="Peptidase_M20"/>
    <property type="match status" value="1"/>
</dbReference>
<evidence type="ECO:0000256" key="11">
    <source>
        <dbReference type="ARBA" id="ARBA00044252"/>
    </source>
</evidence>
<dbReference type="Gene3D" id="3.40.630.10">
    <property type="entry name" value="Zn peptidases"/>
    <property type="match status" value="2"/>
</dbReference>
<comment type="cofactor">
    <cofactor evidence="2">
        <name>Zn(2+)</name>
        <dbReference type="ChEBI" id="CHEBI:29105"/>
    </cofactor>
</comment>
<proteinExistence type="inferred from homology"/>
<dbReference type="PANTHER" id="PTHR43501">
    <property type="entry name" value="CYTOSOL NON-SPECIFIC DIPEPTIDASE"/>
    <property type="match status" value="1"/>
</dbReference>